<keyword evidence="2" id="KW-1185">Reference proteome</keyword>
<dbReference type="eggNOG" id="COG3087">
    <property type="taxonomic scope" value="Bacteria"/>
</dbReference>
<evidence type="ECO:0000313" key="2">
    <source>
        <dbReference type="Proteomes" id="UP000007844"/>
    </source>
</evidence>
<organism evidence="1 2">
    <name type="scientific">Desulfocurvibacter africanus subsp. africanus str. Walvis Bay</name>
    <dbReference type="NCBI Taxonomy" id="690850"/>
    <lineage>
        <taxon>Bacteria</taxon>
        <taxon>Pseudomonadati</taxon>
        <taxon>Thermodesulfobacteriota</taxon>
        <taxon>Desulfovibrionia</taxon>
        <taxon>Desulfovibrionales</taxon>
        <taxon>Desulfovibrionaceae</taxon>
        <taxon>Desulfocurvibacter</taxon>
    </lineage>
</organism>
<dbReference type="HOGENOM" id="CLU_024622_2_0_7"/>
<evidence type="ECO:0008006" key="3">
    <source>
        <dbReference type="Google" id="ProtNLM"/>
    </source>
</evidence>
<dbReference type="Pfam" id="PF25209">
    <property type="entry name" value="Phage_capsid_4"/>
    <property type="match status" value="1"/>
</dbReference>
<dbReference type="KEGG" id="daf:Desaf_1913"/>
<dbReference type="RefSeq" id="WP_014259994.1">
    <property type="nucleotide sequence ID" value="NC_016629.1"/>
</dbReference>
<name>F3Z2S5_DESAF</name>
<dbReference type="STRING" id="690850.Desaf_1913"/>
<gene>
    <name evidence="1" type="ORF">Desaf_1913</name>
</gene>
<accession>F3Z2S5</accession>
<proteinExistence type="predicted"/>
<dbReference type="AlphaFoldDB" id="F3Z2S5"/>
<protein>
    <recommendedName>
        <fullName evidence="3">Peptidase U35 phage prohead HK97</fullName>
    </recommendedName>
</protein>
<sequence length="724" mass="78065">MLKPKTGESLNDFLSRCHKAGVSMAEGVASWNQANGLNLSDVSSIGLIVPVSVTLAEDDKAAGRFKILANSGGVNNYFGYEFVIKLSKVKAKAKFPALLQHNVAQIVGTADSTNADDNGLYIEGAFSKATEAGRQTEALARESFPWQASCGIMPKKIKRVGLGEKITVNGRTFEGPVDVWLESELKEISFTPFGVDSNTAAIALSAKPGRHNPNPSEGNDMNLLKLARRMMNLSAETPDAEVLKALGLADGATDDAITAALETKLTALATSATPPATPGQAPAAQLAGEAVAKAVKDAMVQLAAEQAEARKTITQLCDTYKCPDIKTALLSEGVSVETARERIMAHLASGNRPLGGIVSMGATDMQKICLAATDGIALQLGVKIGTPAAGHEEFRKLGLFGICQFLLARQGENVFGLSRSQTADKFFELASSASTADFAHIFRDAANKILLAAYNESPATWRPIVRVVSAVDFKKIYGVELSAAPDLKPVRENGEYEEGFFKDSGENYGVITKGRILYITRPMIVNDELRVFGKGVQIMGSAARRMENDIVWNLITSNPTMSDGKALFHADHKNLEATSKGVISTTTLTAGRKAMRKQVGLTGEKLELRPRYILHPVAQQTDTEILVRSVTLPSDNKPAGTYNPWNDLIPISEPRLDDVSEKAWYLASDPMQAEGIEVAYLDGNENPYVEEREEFTRDALGIKIRHDFGAGVMSHRAFYKNPGE</sequence>
<dbReference type="PROSITE" id="PS50890">
    <property type="entry name" value="PUA"/>
    <property type="match status" value="1"/>
</dbReference>
<evidence type="ECO:0000313" key="1">
    <source>
        <dbReference type="EMBL" id="EGJ50242.1"/>
    </source>
</evidence>
<dbReference type="Proteomes" id="UP000007844">
    <property type="component" value="Chromosome"/>
</dbReference>
<reference evidence="1 2" key="1">
    <citation type="journal article" date="2011" name="J. Bacteriol.">
        <title>Genome sequence of the mercury-methylating and pleomorphic Desulfovibrio africanus Strain Walvis Bay.</title>
        <authorList>
            <person name="Brown S.D."/>
            <person name="Wall J.D."/>
            <person name="Kucken A.M."/>
            <person name="Gilmour C.C."/>
            <person name="Podar M."/>
            <person name="Brandt C.C."/>
            <person name="Teshima H."/>
            <person name="Detter J.C."/>
            <person name="Han C.S."/>
            <person name="Land M.L."/>
            <person name="Lucas S."/>
            <person name="Han J."/>
            <person name="Pennacchio L."/>
            <person name="Nolan M."/>
            <person name="Pitluck S."/>
            <person name="Woyke T."/>
            <person name="Goodwin L."/>
            <person name="Palumbo A.V."/>
            <person name="Elias D.A."/>
        </authorList>
    </citation>
    <scope>NUCLEOTIDE SEQUENCE [LARGE SCALE GENOMIC DNA]</scope>
    <source>
        <strain evidence="1 2">Walvis Bay</strain>
    </source>
</reference>
<dbReference type="EMBL" id="CP003221">
    <property type="protein sequence ID" value="EGJ50242.1"/>
    <property type="molecule type" value="Genomic_DNA"/>
</dbReference>